<dbReference type="Proteomes" id="UP000308600">
    <property type="component" value="Unassembled WGS sequence"/>
</dbReference>
<name>A0ACD3AZ11_9AGAR</name>
<gene>
    <name evidence="1" type="ORF">BDN72DRAFT_766933</name>
</gene>
<reference evidence="1 2" key="1">
    <citation type="journal article" date="2019" name="Nat. Ecol. Evol.">
        <title>Megaphylogeny resolves global patterns of mushroom evolution.</title>
        <authorList>
            <person name="Varga T."/>
            <person name="Krizsan K."/>
            <person name="Foldi C."/>
            <person name="Dima B."/>
            <person name="Sanchez-Garcia M."/>
            <person name="Sanchez-Ramirez S."/>
            <person name="Szollosi G.J."/>
            <person name="Szarkandi J.G."/>
            <person name="Papp V."/>
            <person name="Albert L."/>
            <person name="Andreopoulos W."/>
            <person name="Angelini C."/>
            <person name="Antonin V."/>
            <person name="Barry K.W."/>
            <person name="Bougher N.L."/>
            <person name="Buchanan P."/>
            <person name="Buyck B."/>
            <person name="Bense V."/>
            <person name="Catcheside P."/>
            <person name="Chovatia M."/>
            <person name="Cooper J."/>
            <person name="Damon W."/>
            <person name="Desjardin D."/>
            <person name="Finy P."/>
            <person name="Geml J."/>
            <person name="Haridas S."/>
            <person name="Hughes K."/>
            <person name="Justo A."/>
            <person name="Karasinski D."/>
            <person name="Kautmanova I."/>
            <person name="Kiss B."/>
            <person name="Kocsube S."/>
            <person name="Kotiranta H."/>
            <person name="LaButti K.M."/>
            <person name="Lechner B.E."/>
            <person name="Liimatainen K."/>
            <person name="Lipzen A."/>
            <person name="Lukacs Z."/>
            <person name="Mihaltcheva S."/>
            <person name="Morgado L.N."/>
            <person name="Niskanen T."/>
            <person name="Noordeloos M.E."/>
            <person name="Ohm R.A."/>
            <person name="Ortiz-Santana B."/>
            <person name="Ovrebo C."/>
            <person name="Racz N."/>
            <person name="Riley R."/>
            <person name="Savchenko A."/>
            <person name="Shiryaev A."/>
            <person name="Soop K."/>
            <person name="Spirin V."/>
            <person name="Szebenyi C."/>
            <person name="Tomsovsky M."/>
            <person name="Tulloss R.E."/>
            <person name="Uehling J."/>
            <person name="Grigoriev I.V."/>
            <person name="Vagvolgyi C."/>
            <person name="Papp T."/>
            <person name="Martin F.M."/>
            <person name="Miettinen O."/>
            <person name="Hibbett D.S."/>
            <person name="Nagy L.G."/>
        </authorList>
    </citation>
    <scope>NUCLEOTIDE SEQUENCE [LARGE SCALE GENOMIC DNA]</scope>
    <source>
        <strain evidence="1 2">NL-1719</strain>
    </source>
</reference>
<dbReference type="EMBL" id="ML208317">
    <property type="protein sequence ID" value="TFK70207.1"/>
    <property type="molecule type" value="Genomic_DNA"/>
</dbReference>
<sequence length="359" mass="40435">LDTKDVYDESYRKARKMDVDNFTTKFDPHALEIINMVRKGLLEGPNQNTQIEAELYKLNVYDEGSFFKAHKDTPRSEKMFASLIVSFPTSHQGGKLLLRHDGEEWAFDSAEILSKDKGSAAWVAFYSDIEHEVTPITSGYRLTLTYNLFYGADTYTPPDLNILNDSHFIFQSSPDISLLRTALISLLQDSRVLPNGGYFGFGLRFMYPAFGQNEMSSLQNLLTQLKGSASLLKQVCDSLSLSTTLEVFVEEDDIQMLVPATLDLSDSMVDSGLYQFLSEFGGRRVNNREKEPGSDDEETIMWVTPPTAFPTYDTTYVAYGNDASVSHLYGDVCLVAEVGPFERRETAGALSSRRKTHWF</sequence>
<proteinExistence type="predicted"/>
<evidence type="ECO:0000313" key="2">
    <source>
        <dbReference type="Proteomes" id="UP000308600"/>
    </source>
</evidence>
<accession>A0ACD3AZ11</accession>
<feature type="non-terminal residue" evidence="1">
    <location>
        <position position="1"/>
    </location>
</feature>
<organism evidence="1 2">
    <name type="scientific">Pluteus cervinus</name>
    <dbReference type="NCBI Taxonomy" id="181527"/>
    <lineage>
        <taxon>Eukaryota</taxon>
        <taxon>Fungi</taxon>
        <taxon>Dikarya</taxon>
        <taxon>Basidiomycota</taxon>
        <taxon>Agaricomycotina</taxon>
        <taxon>Agaricomycetes</taxon>
        <taxon>Agaricomycetidae</taxon>
        <taxon>Agaricales</taxon>
        <taxon>Pluteineae</taxon>
        <taxon>Pluteaceae</taxon>
        <taxon>Pluteus</taxon>
    </lineage>
</organism>
<evidence type="ECO:0000313" key="1">
    <source>
        <dbReference type="EMBL" id="TFK70207.1"/>
    </source>
</evidence>
<keyword evidence="2" id="KW-1185">Reference proteome</keyword>
<protein>
    <submittedName>
        <fullName evidence="1">Uncharacterized protein</fullName>
    </submittedName>
</protein>